<dbReference type="GO" id="GO:0046872">
    <property type="term" value="F:metal ion binding"/>
    <property type="evidence" value="ECO:0007669"/>
    <property type="project" value="UniProtKB-KW"/>
</dbReference>
<feature type="binding site" evidence="1">
    <location>
        <position position="246"/>
    </location>
    <ligand>
        <name>Zn(2+)</name>
        <dbReference type="ChEBI" id="CHEBI:29105"/>
        <note>catalytic</note>
    </ligand>
</feature>
<keyword evidence="1" id="KW-0479">Metal-binding</keyword>
<dbReference type="AlphaFoldDB" id="A0A4C1W181"/>
<keyword evidence="1" id="KW-0862">Zinc</keyword>
<dbReference type="InterPro" id="IPR024079">
    <property type="entry name" value="MetalloPept_cat_dom_sf"/>
</dbReference>
<feature type="binding site" evidence="1">
    <location>
        <position position="256"/>
    </location>
    <ligand>
        <name>Zn(2+)</name>
        <dbReference type="ChEBI" id="CHEBI:29105"/>
        <note>catalytic</note>
    </ligand>
</feature>
<evidence type="ECO:0000313" key="4">
    <source>
        <dbReference type="EMBL" id="GBP43857.1"/>
    </source>
</evidence>
<organism evidence="4 5">
    <name type="scientific">Eumeta variegata</name>
    <name type="common">Bagworm moth</name>
    <name type="synonym">Eumeta japonica</name>
    <dbReference type="NCBI Taxonomy" id="151549"/>
    <lineage>
        <taxon>Eukaryota</taxon>
        <taxon>Metazoa</taxon>
        <taxon>Ecdysozoa</taxon>
        <taxon>Arthropoda</taxon>
        <taxon>Hexapoda</taxon>
        <taxon>Insecta</taxon>
        <taxon>Pterygota</taxon>
        <taxon>Neoptera</taxon>
        <taxon>Endopterygota</taxon>
        <taxon>Lepidoptera</taxon>
        <taxon>Glossata</taxon>
        <taxon>Ditrysia</taxon>
        <taxon>Tineoidea</taxon>
        <taxon>Psychidae</taxon>
        <taxon>Oiketicinae</taxon>
        <taxon>Eumeta</taxon>
    </lineage>
</organism>
<gene>
    <name evidence="4" type="ORF">EVAR_82289_1</name>
</gene>
<protein>
    <recommendedName>
        <fullName evidence="3">Peptidase M12B domain-containing protein</fullName>
    </recommendedName>
</protein>
<dbReference type="Pfam" id="PF01421">
    <property type="entry name" value="Reprolysin"/>
    <property type="match status" value="1"/>
</dbReference>
<proteinExistence type="predicted"/>
<dbReference type="Proteomes" id="UP000299102">
    <property type="component" value="Unassembled WGS sequence"/>
</dbReference>
<dbReference type="InterPro" id="IPR001590">
    <property type="entry name" value="Peptidase_M12B"/>
</dbReference>
<dbReference type="Gene3D" id="3.40.390.10">
    <property type="entry name" value="Collagenase (Catalytic Domain)"/>
    <property type="match status" value="1"/>
</dbReference>
<evidence type="ECO:0000313" key="5">
    <source>
        <dbReference type="Proteomes" id="UP000299102"/>
    </source>
</evidence>
<dbReference type="PANTHER" id="PTHR11905">
    <property type="entry name" value="ADAM A DISINTEGRIN AND METALLOPROTEASE DOMAIN"/>
    <property type="match status" value="1"/>
</dbReference>
<dbReference type="GO" id="GO:0004222">
    <property type="term" value="F:metalloendopeptidase activity"/>
    <property type="evidence" value="ECO:0007669"/>
    <property type="project" value="InterPro"/>
</dbReference>
<feature type="domain" description="Peptidase M12B" evidence="3">
    <location>
        <begin position="207"/>
        <end position="312"/>
    </location>
</feature>
<feature type="region of interest" description="Disordered" evidence="2">
    <location>
        <begin position="190"/>
        <end position="218"/>
    </location>
</feature>
<evidence type="ECO:0000256" key="1">
    <source>
        <dbReference type="PROSITE-ProRule" id="PRU00276"/>
    </source>
</evidence>
<dbReference type="OrthoDB" id="5951731at2759"/>
<evidence type="ECO:0000259" key="3">
    <source>
        <dbReference type="PROSITE" id="PS50215"/>
    </source>
</evidence>
<reference evidence="4 5" key="1">
    <citation type="journal article" date="2019" name="Commun. Biol.">
        <title>The bagworm genome reveals a unique fibroin gene that provides high tensile strength.</title>
        <authorList>
            <person name="Kono N."/>
            <person name="Nakamura H."/>
            <person name="Ohtoshi R."/>
            <person name="Tomita M."/>
            <person name="Numata K."/>
            <person name="Arakawa K."/>
        </authorList>
    </citation>
    <scope>NUCLEOTIDE SEQUENCE [LARGE SCALE GENOMIC DNA]</scope>
</reference>
<dbReference type="PANTHER" id="PTHR11905:SF237">
    <property type="entry name" value="MIND-MELD, ISOFORM J"/>
    <property type="match status" value="1"/>
</dbReference>
<dbReference type="SUPFAM" id="SSF55486">
    <property type="entry name" value="Metalloproteases ('zincins'), catalytic domain"/>
    <property type="match status" value="1"/>
</dbReference>
<name>A0A4C1W181_EUMVA</name>
<comment type="caution">
    <text evidence="4">The sequence shown here is derived from an EMBL/GenBank/DDBJ whole genome shotgun (WGS) entry which is preliminary data.</text>
</comment>
<dbReference type="GO" id="GO:0006508">
    <property type="term" value="P:proteolysis"/>
    <property type="evidence" value="ECO:0007669"/>
    <property type="project" value="InterPro"/>
</dbReference>
<comment type="caution">
    <text evidence="1">Lacks conserved residue(s) required for the propagation of feature annotation.</text>
</comment>
<dbReference type="EMBL" id="BGZK01000443">
    <property type="protein sequence ID" value="GBP43857.1"/>
    <property type="molecule type" value="Genomic_DNA"/>
</dbReference>
<keyword evidence="5" id="KW-1185">Reference proteome</keyword>
<sequence length="352" mass="38565">MAMDYETLKNIWPVAIPYFLASPASRHGKKTSRRKYSLKRCRLGYQRWPRTPPRAPHRPPRPRALITGARSFSRGPVGPIQRFDRSAIIGASQLRAAVAIATALVTICQLRRSPTRRRYLGLGGAPRPAPASAPRTIDTKPMKLHAMSLWPQRARNDEDDAGHEHVRAASPNFLENTTPTIEAVEAAGPAAHNDEGDDGGVRSGLTFPGGESGISVPDTVCTPKSVGISVDTNTYEPHLLAGTMAHMIGHNIGMGHDDGREQCFCRDWHGCIMAQSIVGLENVQPYKFSDCSKNDYINELRVGQGLCLLNKPNEVCDTVRAPPTLTSDTPAPFFTRLRFGCPYAVLCLVCFD</sequence>
<feature type="binding site" evidence="1">
    <location>
        <position position="250"/>
    </location>
    <ligand>
        <name>Zn(2+)</name>
        <dbReference type="ChEBI" id="CHEBI:29105"/>
        <note>catalytic</note>
    </ligand>
</feature>
<accession>A0A4C1W181</accession>
<evidence type="ECO:0000256" key="2">
    <source>
        <dbReference type="SAM" id="MobiDB-lite"/>
    </source>
</evidence>
<dbReference type="PROSITE" id="PS50215">
    <property type="entry name" value="ADAM_MEPRO"/>
    <property type="match status" value="1"/>
</dbReference>
<dbReference type="STRING" id="151549.A0A4C1W181"/>